<dbReference type="Pfam" id="PF00067">
    <property type="entry name" value="p450"/>
    <property type="match status" value="1"/>
</dbReference>
<dbReference type="RefSeq" id="XP_004334238.1">
    <property type="nucleotide sequence ID" value="XM_004334190.1"/>
</dbReference>
<dbReference type="InterPro" id="IPR017972">
    <property type="entry name" value="Cyt_P450_CS"/>
</dbReference>
<organism evidence="8 9">
    <name type="scientific">Acanthamoeba castellanii (strain ATCC 30010 / Neff)</name>
    <dbReference type="NCBI Taxonomy" id="1257118"/>
    <lineage>
        <taxon>Eukaryota</taxon>
        <taxon>Amoebozoa</taxon>
        <taxon>Discosea</taxon>
        <taxon>Longamoebia</taxon>
        <taxon>Centramoebida</taxon>
        <taxon>Acanthamoebidae</taxon>
        <taxon>Acanthamoeba</taxon>
    </lineage>
</organism>
<dbReference type="InterPro" id="IPR050529">
    <property type="entry name" value="CYP450_sterol_14alpha_dmase"/>
</dbReference>
<dbReference type="GO" id="GO:0005506">
    <property type="term" value="F:iron ion binding"/>
    <property type="evidence" value="ECO:0007669"/>
    <property type="project" value="InterPro"/>
</dbReference>
<feature type="chain" id="PRO_5003990314" evidence="7">
    <location>
        <begin position="24"/>
        <end position="443"/>
    </location>
</feature>
<dbReference type="GeneID" id="14912706"/>
<dbReference type="SUPFAM" id="SSF48264">
    <property type="entry name" value="Cytochrome P450"/>
    <property type="match status" value="1"/>
</dbReference>
<dbReference type="PROSITE" id="PS00086">
    <property type="entry name" value="CYTOCHROME_P450"/>
    <property type="match status" value="1"/>
</dbReference>
<keyword evidence="6" id="KW-0503">Monooxygenase</keyword>
<evidence type="ECO:0000256" key="4">
    <source>
        <dbReference type="ARBA" id="ARBA00023004"/>
    </source>
</evidence>
<evidence type="ECO:0000256" key="5">
    <source>
        <dbReference type="PIRSR" id="PIRSR602403-1"/>
    </source>
</evidence>
<evidence type="ECO:0000256" key="6">
    <source>
        <dbReference type="RuleBase" id="RU000461"/>
    </source>
</evidence>
<dbReference type="GO" id="GO:0020037">
    <property type="term" value="F:heme binding"/>
    <property type="evidence" value="ECO:0007669"/>
    <property type="project" value="InterPro"/>
</dbReference>
<dbReference type="STRING" id="1257118.L8GGM0"/>
<dbReference type="PANTHER" id="PTHR24304:SF2">
    <property type="entry name" value="24-HYDROXYCHOLESTEROL 7-ALPHA-HYDROXYLASE"/>
    <property type="match status" value="1"/>
</dbReference>
<evidence type="ECO:0000256" key="7">
    <source>
        <dbReference type="SAM" id="SignalP"/>
    </source>
</evidence>
<dbReference type="PRINTS" id="PR00465">
    <property type="entry name" value="EP450IV"/>
</dbReference>
<keyword evidence="4 5" id="KW-0408">Iron</keyword>
<dbReference type="AlphaFoldDB" id="L8GGM0"/>
<keyword evidence="7" id="KW-0732">Signal</keyword>
<dbReference type="PANTHER" id="PTHR24304">
    <property type="entry name" value="CYTOCHROME P450 FAMILY 7"/>
    <property type="match status" value="1"/>
</dbReference>
<accession>L8GGM0</accession>
<reference evidence="8 9" key="1">
    <citation type="journal article" date="2013" name="Genome Biol.">
        <title>Genome of Acanthamoeba castellanii highlights extensive lateral gene transfer and early evolution of tyrosine kinase signaling.</title>
        <authorList>
            <person name="Clarke M."/>
            <person name="Lohan A.J."/>
            <person name="Liu B."/>
            <person name="Lagkouvardos I."/>
            <person name="Roy S."/>
            <person name="Zafar N."/>
            <person name="Bertelli C."/>
            <person name="Schilde C."/>
            <person name="Kianianmomeni A."/>
            <person name="Burglin T.R."/>
            <person name="Frech C."/>
            <person name="Turcotte B."/>
            <person name="Kopec K.O."/>
            <person name="Synnott J.M."/>
            <person name="Choo C."/>
            <person name="Paponov I."/>
            <person name="Finkler A."/>
            <person name="Soon Heng Tan C."/>
            <person name="Hutchins A.P."/>
            <person name="Weinmeier T."/>
            <person name="Rattei T."/>
            <person name="Chu J.S."/>
            <person name="Gimenez G."/>
            <person name="Irimia M."/>
            <person name="Rigden D.J."/>
            <person name="Fitzpatrick D.A."/>
            <person name="Lorenzo-Morales J."/>
            <person name="Bateman A."/>
            <person name="Chiu C.H."/>
            <person name="Tang P."/>
            <person name="Hegemann P."/>
            <person name="Fromm H."/>
            <person name="Raoult D."/>
            <person name="Greub G."/>
            <person name="Miranda-Saavedra D."/>
            <person name="Chen N."/>
            <person name="Nash P."/>
            <person name="Ginger M.L."/>
            <person name="Horn M."/>
            <person name="Schaap P."/>
            <person name="Caler L."/>
            <person name="Loftus B."/>
        </authorList>
    </citation>
    <scope>NUCLEOTIDE SEQUENCE [LARGE SCALE GENOMIC DNA]</scope>
    <source>
        <strain evidence="8 9">Neff</strain>
    </source>
</reference>
<dbReference type="InterPro" id="IPR001128">
    <property type="entry name" value="Cyt_P450"/>
</dbReference>
<dbReference type="VEuPathDB" id="AmoebaDB:ACA1_033760"/>
<keyword evidence="3 5" id="KW-0479">Metal-binding</keyword>
<dbReference type="InterPro" id="IPR036396">
    <property type="entry name" value="Cyt_P450_sf"/>
</dbReference>
<protein>
    <submittedName>
        <fullName evidence="8">Cytochrome p450 superfamily protein</fullName>
    </submittedName>
</protein>
<name>L8GGM0_ACACF</name>
<evidence type="ECO:0000313" key="8">
    <source>
        <dbReference type="EMBL" id="ELR12225.1"/>
    </source>
</evidence>
<sequence length="443" mass="50120">MLVAAAVAACLLVFLLMLNRTRAQLGQTFTLDLLVSKITVIMGREGSKQFFEVPDQVLDFNKAIAVVAQNVLGTKGFADSEWLAKSPGYVAQGFMRHDKLNNYSLVIQEEVTKHMQQWFKEEKVDIFEVMSHLVTCINIRCILGEKAYKDHADEISRIYFQLENNAVNTFSMMFPNLPSPTKIKNEKARERLVEIITNLLTSDEGKEAKDYVAMIYQSEGDNHAIINYVVHGLGLMFGAHTNTAGTLGWVTAEWANDKALRDKARKEQEQLAAELGEEAEQMSSKFISQLNYMDACMKESVRKYSTLLLVRLAMQDVCFTTADGQEFLLPQGRTVAFSPFLTHYNEEIYPDPSRYDPERFTDLERKLFLTSNRHFVQFGAGVHKCPGERFANLVIKSTLSLVLRSSQFELVGAELQPPDYQKQAGTPSPVAPIWVRFRPTTTV</sequence>
<evidence type="ECO:0000256" key="1">
    <source>
        <dbReference type="ARBA" id="ARBA00010617"/>
    </source>
</evidence>
<keyword evidence="2 5" id="KW-0349">Heme</keyword>
<dbReference type="KEGG" id="acan:ACA1_033760"/>
<evidence type="ECO:0000256" key="3">
    <source>
        <dbReference type="ARBA" id="ARBA00022723"/>
    </source>
</evidence>
<dbReference type="GO" id="GO:0016705">
    <property type="term" value="F:oxidoreductase activity, acting on paired donors, with incorporation or reduction of molecular oxygen"/>
    <property type="evidence" value="ECO:0007669"/>
    <property type="project" value="InterPro"/>
</dbReference>
<dbReference type="GO" id="GO:0004497">
    <property type="term" value="F:monooxygenase activity"/>
    <property type="evidence" value="ECO:0007669"/>
    <property type="project" value="UniProtKB-KW"/>
</dbReference>
<gene>
    <name evidence="8" type="ORF">ACA1_033760</name>
</gene>
<evidence type="ECO:0000313" key="9">
    <source>
        <dbReference type="Proteomes" id="UP000011083"/>
    </source>
</evidence>
<keyword evidence="9" id="KW-1185">Reference proteome</keyword>
<dbReference type="Proteomes" id="UP000011083">
    <property type="component" value="Unassembled WGS sequence"/>
</dbReference>
<proteinExistence type="inferred from homology"/>
<feature type="binding site" description="axial binding residue" evidence="5">
    <location>
        <position position="385"/>
    </location>
    <ligand>
        <name>heme</name>
        <dbReference type="ChEBI" id="CHEBI:30413"/>
    </ligand>
    <ligandPart>
        <name>Fe</name>
        <dbReference type="ChEBI" id="CHEBI:18248"/>
    </ligandPart>
</feature>
<feature type="signal peptide" evidence="7">
    <location>
        <begin position="1"/>
        <end position="23"/>
    </location>
</feature>
<dbReference type="InterPro" id="IPR002403">
    <property type="entry name" value="Cyt_P450_E_grp-IV"/>
</dbReference>
<dbReference type="EMBL" id="KB008125">
    <property type="protein sequence ID" value="ELR12225.1"/>
    <property type="molecule type" value="Genomic_DNA"/>
</dbReference>
<keyword evidence="6" id="KW-0560">Oxidoreductase</keyword>
<comment type="cofactor">
    <cofactor evidence="5">
        <name>heme</name>
        <dbReference type="ChEBI" id="CHEBI:30413"/>
    </cofactor>
</comment>
<dbReference type="Gene3D" id="1.10.630.10">
    <property type="entry name" value="Cytochrome P450"/>
    <property type="match status" value="1"/>
</dbReference>
<dbReference type="OMA" id="PYLTHHD"/>
<comment type="similarity">
    <text evidence="1 6">Belongs to the cytochrome P450 family.</text>
</comment>
<dbReference type="OrthoDB" id="1055148at2759"/>
<evidence type="ECO:0000256" key="2">
    <source>
        <dbReference type="ARBA" id="ARBA00022617"/>
    </source>
</evidence>